<dbReference type="AlphaFoldDB" id="A0AAN7BB19"/>
<evidence type="ECO:0000256" key="1">
    <source>
        <dbReference type="SAM" id="MobiDB-lite"/>
    </source>
</evidence>
<feature type="region of interest" description="Disordered" evidence="1">
    <location>
        <begin position="117"/>
        <end position="136"/>
    </location>
</feature>
<evidence type="ECO:0000313" key="3">
    <source>
        <dbReference type="Proteomes" id="UP001301769"/>
    </source>
</evidence>
<proteinExistence type="predicted"/>
<organism evidence="2 3">
    <name type="scientific">Rhypophila decipiens</name>
    <dbReference type="NCBI Taxonomy" id="261697"/>
    <lineage>
        <taxon>Eukaryota</taxon>
        <taxon>Fungi</taxon>
        <taxon>Dikarya</taxon>
        <taxon>Ascomycota</taxon>
        <taxon>Pezizomycotina</taxon>
        <taxon>Sordariomycetes</taxon>
        <taxon>Sordariomycetidae</taxon>
        <taxon>Sordariales</taxon>
        <taxon>Naviculisporaceae</taxon>
        <taxon>Rhypophila</taxon>
    </lineage>
</organism>
<keyword evidence="3" id="KW-1185">Reference proteome</keyword>
<protein>
    <submittedName>
        <fullName evidence="2">Uncharacterized protein</fullName>
    </submittedName>
</protein>
<feature type="region of interest" description="Disordered" evidence="1">
    <location>
        <begin position="227"/>
        <end position="309"/>
    </location>
</feature>
<feature type="compositionally biased region" description="Basic and acidic residues" evidence="1">
    <location>
        <begin position="175"/>
        <end position="185"/>
    </location>
</feature>
<evidence type="ECO:0000313" key="2">
    <source>
        <dbReference type="EMBL" id="KAK4214480.1"/>
    </source>
</evidence>
<feature type="compositionally biased region" description="Basic and acidic residues" evidence="1">
    <location>
        <begin position="264"/>
        <end position="280"/>
    </location>
</feature>
<comment type="caution">
    <text evidence="2">The sequence shown here is derived from an EMBL/GenBank/DDBJ whole genome shotgun (WGS) entry which is preliminary data.</text>
</comment>
<dbReference type="EMBL" id="MU858093">
    <property type="protein sequence ID" value="KAK4214480.1"/>
    <property type="molecule type" value="Genomic_DNA"/>
</dbReference>
<sequence>MVVFVSAIQDTTAAAVGYRDRVRRLDDAAQAGKQDGEQMQGPLIDLLGPHSYRKPVDGNATTKIRWNLSGDAGRGEASVCAKTILSRVTTMVSTRRFVLERWRNFLRWISWTPHLNQRRVQSSDPRPKNPPKAGCSIIEERQLTRPIRRKRYTDANAVRNLPQELGGPRLPSASDLKRPRPDKSRTGFGVHDYFSPSTHRLFRSKGLPLAFASTGYRHLSTLDSRPRNAFPPFSQGSVQAKRVPRGHNLSPNAIRPRQTYDPLKPTDSEPFRAIETEKPDQAQGFRESSVGRDTPTGLGAGHQLPGAGVAASRSTLSGVEVLRAPLGCPWRAIFDP</sequence>
<feature type="region of interest" description="Disordered" evidence="1">
    <location>
        <begin position="148"/>
        <end position="191"/>
    </location>
</feature>
<reference evidence="2" key="2">
    <citation type="submission" date="2023-05" db="EMBL/GenBank/DDBJ databases">
        <authorList>
            <consortium name="Lawrence Berkeley National Laboratory"/>
            <person name="Steindorff A."/>
            <person name="Hensen N."/>
            <person name="Bonometti L."/>
            <person name="Westerberg I."/>
            <person name="Brannstrom I.O."/>
            <person name="Guillou S."/>
            <person name="Cros-Aarteil S."/>
            <person name="Calhoun S."/>
            <person name="Haridas S."/>
            <person name="Kuo A."/>
            <person name="Mondo S."/>
            <person name="Pangilinan J."/>
            <person name="Riley R."/>
            <person name="Labutti K."/>
            <person name="Andreopoulos B."/>
            <person name="Lipzen A."/>
            <person name="Chen C."/>
            <person name="Yanf M."/>
            <person name="Daum C."/>
            <person name="Ng V."/>
            <person name="Clum A."/>
            <person name="Ohm R."/>
            <person name="Martin F."/>
            <person name="Silar P."/>
            <person name="Natvig D."/>
            <person name="Lalanne C."/>
            <person name="Gautier V."/>
            <person name="Ament-Velasquez S.L."/>
            <person name="Kruys A."/>
            <person name="Hutchinson M.I."/>
            <person name="Powell A.J."/>
            <person name="Barry K."/>
            <person name="Miller A.N."/>
            <person name="Grigoriev I.V."/>
            <person name="Debuchy R."/>
            <person name="Gladieux P."/>
            <person name="Thoren M.H."/>
            <person name="Johannesson H."/>
        </authorList>
    </citation>
    <scope>NUCLEOTIDE SEQUENCE</scope>
    <source>
        <strain evidence="2">PSN293</strain>
    </source>
</reference>
<gene>
    <name evidence="2" type="ORF">QBC37DRAFT_399598</name>
</gene>
<accession>A0AAN7BB19</accession>
<dbReference type="Proteomes" id="UP001301769">
    <property type="component" value="Unassembled WGS sequence"/>
</dbReference>
<name>A0AAN7BB19_9PEZI</name>
<reference evidence="2" key="1">
    <citation type="journal article" date="2023" name="Mol. Phylogenet. Evol.">
        <title>Genome-scale phylogeny and comparative genomics of the fungal order Sordariales.</title>
        <authorList>
            <person name="Hensen N."/>
            <person name="Bonometti L."/>
            <person name="Westerberg I."/>
            <person name="Brannstrom I.O."/>
            <person name="Guillou S."/>
            <person name="Cros-Aarteil S."/>
            <person name="Calhoun S."/>
            <person name="Haridas S."/>
            <person name="Kuo A."/>
            <person name="Mondo S."/>
            <person name="Pangilinan J."/>
            <person name="Riley R."/>
            <person name="LaButti K."/>
            <person name="Andreopoulos B."/>
            <person name="Lipzen A."/>
            <person name="Chen C."/>
            <person name="Yan M."/>
            <person name="Daum C."/>
            <person name="Ng V."/>
            <person name="Clum A."/>
            <person name="Steindorff A."/>
            <person name="Ohm R.A."/>
            <person name="Martin F."/>
            <person name="Silar P."/>
            <person name="Natvig D.O."/>
            <person name="Lalanne C."/>
            <person name="Gautier V."/>
            <person name="Ament-Velasquez S.L."/>
            <person name="Kruys A."/>
            <person name="Hutchinson M.I."/>
            <person name="Powell A.J."/>
            <person name="Barry K."/>
            <person name="Miller A.N."/>
            <person name="Grigoriev I.V."/>
            <person name="Debuchy R."/>
            <person name="Gladieux P."/>
            <person name="Hiltunen Thoren M."/>
            <person name="Johannesson H."/>
        </authorList>
    </citation>
    <scope>NUCLEOTIDE SEQUENCE</scope>
    <source>
        <strain evidence="2">PSN293</strain>
    </source>
</reference>